<keyword evidence="2" id="KW-0812">Transmembrane</keyword>
<evidence type="ECO:0000313" key="4">
    <source>
        <dbReference type="Proteomes" id="UP000039865"/>
    </source>
</evidence>
<feature type="transmembrane region" description="Helical" evidence="2">
    <location>
        <begin position="97"/>
        <end position="112"/>
    </location>
</feature>
<evidence type="ECO:0000256" key="2">
    <source>
        <dbReference type="SAM" id="Phobius"/>
    </source>
</evidence>
<dbReference type="Proteomes" id="UP000039865">
    <property type="component" value="Unassembled WGS sequence"/>
</dbReference>
<evidence type="ECO:0000313" key="3">
    <source>
        <dbReference type="EMBL" id="CDW88552.1"/>
    </source>
</evidence>
<accession>A0A078B5H5</accession>
<proteinExistence type="predicted"/>
<sequence length="349" mass="41414">MGVLSFDVTKGQFFWASVICLISFLSVTIFDNISYPLFMHPYYTYYTIFVKCASNQISYNLLNRSLKRNYFFNLMRNVVKPTLFPLIYVGYTDPHRVLNLAIAVFLMTYLFQHLNLRIVSRFKYLWTILHFGYLMSNSIALITMFNRAQNHYNGNAMAFFLAWFGEVHFSIIGHAFEDLVFGDLNYFGWSLIQGFHIPYLIATFIIFFLQFMLYGEGLKFNSPQSIYDFANGHGHIQNYQVVSHNDIRAYPIYFYSNLVFALSILHSNLRTYQRLNSYERSQIKVEKKIQEQPIEIEEETKYIQKKFSNKTSPKQNRRKKQEQVGKNDRYRSPSDQQGQIRNRKKNKNF</sequence>
<keyword evidence="2" id="KW-0472">Membrane</keyword>
<keyword evidence="4" id="KW-1185">Reference proteome</keyword>
<evidence type="ECO:0000256" key="1">
    <source>
        <dbReference type="SAM" id="MobiDB-lite"/>
    </source>
</evidence>
<feature type="transmembrane region" description="Helical" evidence="2">
    <location>
        <begin position="42"/>
        <end position="62"/>
    </location>
</feature>
<protein>
    <recommendedName>
        <fullName evidence="5">Transmembrane protein</fullName>
    </recommendedName>
</protein>
<gene>
    <name evidence="3" type="primary">Contig11766.g12579</name>
    <name evidence="3" type="ORF">STYLEM_17674</name>
</gene>
<dbReference type="EMBL" id="CCKQ01016693">
    <property type="protein sequence ID" value="CDW88552.1"/>
    <property type="molecule type" value="Genomic_DNA"/>
</dbReference>
<feature type="transmembrane region" description="Helical" evidence="2">
    <location>
        <begin position="157"/>
        <end position="176"/>
    </location>
</feature>
<feature type="compositionally biased region" description="Basic and acidic residues" evidence="1">
    <location>
        <begin position="321"/>
        <end position="332"/>
    </location>
</feature>
<evidence type="ECO:0008006" key="5">
    <source>
        <dbReference type="Google" id="ProtNLM"/>
    </source>
</evidence>
<feature type="transmembrane region" description="Helical" evidence="2">
    <location>
        <begin position="12"/>
        <end position="30"/>
    </location>
</feature>
<dbReference type="InParanoid" id="A0A078B5H5"/>
<dbReference type="AlphaFoldDB" id="A0A078B5H5"/>
<organism evidence="3 4">
    <name type="scientific">Stylonychia lemnae</name>
    <name type="common">Ciliate</name>
    <dbReference type="NCBI Taxonomy" id="5949"/>
    <lineage>
        <taxon>Eukaryota</taxon>
        <taxon>Sar</taxon>
        <taxon>Alveolata</taxon>
        <taxon>Ciliophora</taxon>
        <taxon>Intramacronucleata</taxon>
        <taxon>Spirotrichea</taxon>
        <taxon>Stichotrichia</taxon>
        <taxon>Sporadotrichida</taxon>
        <taxon>Oxytrichidae</taxon>
        <taxon>Stylonychinae</taxon>
        <taxon>Stylonychia</taxon>
    </lineage>
</organism>
<name>A0A078B5H5_STYLE</name>
<reference evidence="3 4" key="1">
    <citation type="submission" date="2014-06" db="EMBL/GenBank/DDBJ databases">
        <authorList>
            <person name="Swart Estienne"/>
        </authorList>
    </citation>
    <scope>NUCLEOTIDE SEQUENCE [LARGE SCALE GENOMIC DNA]</scope>
    <source>
        <strain evidence="3 4">130c</strain>
    </source>
</reference>
<feature type="transmembrane region" description="Helical" evidence="2">
    <location>
        <begin position="197"/>
        <end position="215"/>
    </location>
</feature>
<keyword evidence="2" id="KW-1133">Transmembrane helix</keyword>
<feature type="region of interest" description="Disordered" evidence="1">
    <location>
        <begin position="305"/>
        <end position="349"/>
    </location>
</feature>
<feature type="transmembrane region" description="Helical" evidence="2">
    <location>
        <begin position="124"/>
        <end position="145"/>
    </location>
</feature>